<dbReference type="PANTHER" id="PTHR10644">
    <property type="entry name" value="DNA REPAIR/RNA PROCESSING CPSF FAMILY"/>
    <property type="match status" value="1"/>
</dbReference>
<dbReference type="InterPro" id="IPR004871">
    <property type="entry name" value="RSE1/DDB1/CPSF1_C"/>
</dbReference>
<dbReference type="Pfam" id="PF10433">
    <property type="entry name" value="Beta-prop_RSE1_1st"/>
    <property type="match status" value="1"/>
</dbReference>
<name>A0A8H7HFD9_9AGAM</name>
<evidence type="ECO:0000259" key="6">
    <source>
        <dbReference type="Pfam" id="PF03178"/>
    </source>
</evidence>
<evidence type="ECO:0000256" key="1">
    <source>
        <dbReference type="ARBA" id="ARBA00004123"/>
    </source>
</evidence>
<dbReference type="GO" id="GO:0005634">
    <property type="term" value="C:nucleus"/>
    <property type="evidence" value="ECO:0007669"/>
    <property type="project" value="UniProtKB-SubCell"/>
</dbReference>
<organism evidence="9 10">
    <name type="scientific">Rhizoctonia solani</name>
    <dbReference type="NCBI Taxonomy" id="456999"/>
    <lineage>
        <taxon>Eukaryota</taxon>
        <taxon>Fungi</taxon>
        <taxon>Dikarya</taxon>
        <taxon>Basidiomycota</taxon>
        <taxon>Agaricomycotina</taxon>
        <taxon>Agaricomycetes</taxon>
        <taxon>Cantharellales</taxon>
        <taxon>Ceratobasidiaceae</taxon>
        <taxon>Rhizoctonia</taxon>
    </lineage>
</organism>
<dbReference type="AlphaFoldDB" id="A0A8H7HFD9"/>
<dbReference type="GO" id="GO:0003676">
    <property type="term" value="F:nucleic acid binding"/>
    <property type="evidence" value="ECO:0007669"/>
    <property type="project" value="InterPro"/>
</dbReference>
<keyword evidence="4" id="KW-0539">Nucleus</keyword>
<dbReference type="Gene3D" id="1.10.150.910">
    <property type="match status" value="1"/>
</dbReference>
<dbReference type="Pfam" id="PF23726">
    <property type="entry name" value="Beta-prop_RSE1_2nd"/>
    <property type="match status" value="1"/>
</dbReference>
<comment type="similarity">
    <text evidence="2">Belongs to the DDB1 family.</text>
</comment>
<evidence type="ECO:0000259" key="8">
    <source>
        <dbReference type="Pfam" id="PF23726"/>
    </source>
</evidence>
<dbReference type="InterPro" id="IPR011047">
    <property type="entry name" value="Quinoprotein_ADH-like_sf"/>
</dbReference>
<dbReference type="InterPro" id="IPR018846">
    <property type="entry name" value="Beta-prop_RSE1/DDB1/CPSF1_1st"/>
</dbReference>
<accession>A0A8H7HFD9</accession>
<evidence type="ECO:0000313" key="10">
    <source>
        <dbReference type="Proteomes" id="UP000650582"/>
    </source>
</evidence>
<gene>
    <name evidence="9" type="ORF">RHS04_00615</name>
</gene>
<feature type="domain" description="RSE1/DDB1/CPSF1 first beta-propeller" evidence="7">
    <location>
        <begin position="16"/>
        <end position="375"/>
    </location>
</feature>
<dbReference type="Pfam" id="PF03178">
    <property type="entry name" value="CPSF_A"/>
    <property type="match status" value="1"/>
</dbReference>
<reference evidence="9" key="1">
    <citation type="submission" date="2020-09" db="EMBL/GenBank/DDBJ databases">
        <title>Comparative genome analyses of four rice-infecting Rhizoctonia solani isolates reveal extensive enrichment of homogalacturonan modification genes.</title>
        <authorList>
            <person name="Lee D.-Y."/>
            <person name="Jeon J."/>
            <person name="Kim K.-T."/>
            <person name="Cheong K."/>
            <person name="Song H."/>
            <person name="Choi G."/>
            <person name="Ko J."/>
            <person name="Opiyo S.O."/>
            <person name="Zuo S."/>
            <person name="Madhav S."/>
            <person name="Lee Y.-H."/>
            <person name="Wang G.-L."/>
        </authorList>
    </citation>
    <scope>NUCLEOTIDE SEQUENCE</scope>
    <source>
        <strain evidence="9">AG1-IA YN-7</strain>
    </source>
</reference>
<comment type="caution">
    <text evidence="9">The sequence shown here is derived from an EMBL/GenBank/DDBJ whole genome shotgun (WGS) entry which is preliminary data.</text>
</comment>
<evidence type="ECO:0000256" key="5">
    <source>
        <dbReference type="SAM" id="MobiDB-lite"/>
    </source>
</evidence>
<dbReference type="InterPro" id="IPR015943">
    <property type="entry name" value="WD40/YVTN_repeat-like_dom_sf"/>
</dbReference>
<dbReference type="EMBL" id="JACYCC010000021">
    <property type="protein sequence ID" value="KAF8685685.1"/>
    <property type="molecule type" value="Genomic_DNA"/>
</dbReference>
<feature type="domain" description="RSE1/DDB1/CPSF1 C-terminal" evidence="6">
    <location>
        <begin position="791"/>
        <end position="1096"/>
    </location>
</feature>
<dbReference type="Proteomes" id="UP000650582">
    <property type="component" value="Unassembled WGS sequence"/>
</dbReference>
<sequence>MHLISLTSHSPSAVLYSLACSFRESDNRYLTILTADKLQIHILKPQGIELVCEREIWGQPRGLVQLESSKHLVVALDIPQARILVLNFDPQSTELTVHHTSIISPLAHRPSINFSGVLASDQSLCASFYSGHVKTVEVGSKAPYEVKESDLRVHELAIQSMCYTLPASDKVVAIVYTDATGRGWIIGRTADGMGPSPILPEKELEIIPDLVIPVWIENSNEDDTYGVLMFAPYKAVFLKTGTGNLDANQPTKGKGKPKPNRNKSEVKADIQASIVTIDVPYRDVVAWTQVDGKHIIVGDSFGHLHLATMSMEPQFAMSCMLLGDVSVPSTLSYLSNNILYVGSLSGPSQLVRIFDEIESPEGSVSRGKKKQPDDETTHLEVIVEHNKNLAPILDATLVEIDGSGQPRIALISGDESGGWLSVVHKGASFRELAILDGLGHLENIFPLKKYFDERTHSYLVASTTTSTYILSLADSSISLLSREELSGISRSETTILASNVPLGGVDAAIHVTPQKIVLIDIITGRAISSWKPPKGDITAAALDTSSSTICVATSEGHLFSLNIQSAGLLQTGEVNFKSKPHWQISSLAINAGIVAAAFWGSNEVQIFLLPGLKRVGESVIQEPSAASVVYLSNFGESQMYLIAARLDGAIVTQAITSKGELVPNMRRVVPLGAGPVHITTVAEPSEVRVIAAGKHSMALSVVNKRLSVSSLPLSDVCALAAVNAPGIGHSIVYASANRLVFGHIEQLNIQYLFYQYNLGSDTPLCLAHHEELSKYAIGCVRPRTDVLEERHFVRFHDDSTFKDLGQYKLKYSEMVTSIGVYTHGGNSYILAGTAIINPGENEPLAGRIILFGQDEENMIKFKASKDVEGGVSSIKQLGARIIAAIGHGIYLYNLGKGEVTISDPVARWERGYIVHDIIVRPNMIVVSDRLRSVSVLRFIERTLTPESHEEIETEEDSTILQFETVAMDMHAVWPTSVETDGNILTWELEDGNLEPRAAFHTGEIIHKFIASTAKSSAGPRTVAIFVTNTGRIGTLSTVDDADALQLTRLEMKLGDAIKGLGNIKHPEWRAPKLLHTGTKPPPRRGVTDGDFIKKFLELSSEEAKRILSSGSAAETIGSNEEARIRRCLDAISMEQ</sequence>
<evidence type="ECO:0000313" key="9">
    <source>
        <dbReference type="EMBL" id="KAF8685685.1"/>
    </source>
</evidence>
<evidence type="ECO:0000256" key="2">
    <source>
        <dbReference type="ARBA" id="ARBA00007453"/>
    </source>
</evidence>
<dbReference type="InterPro" id="IPR050358">
    <property type="entry name" value="RSE1/DDB1/CFT1"/>
</dbReference>
<comment type="subcellular location">
    <subcellularLocation>
        <location evidence="1">Nucleus</location>
    </subcellularLocation>
</comment>
<protein>
    <recommendedName>
        <fullName evidence="3">DNA damage-binding protein 1</fullName>
    </recommendedName>
</protein>
<dbReference type="InterPro" id="IPR058543">
    <property type="entry name" value="Beta-prop_RSE1/DDB1/CPSF1_2nd"/>
</dbReference>
<evidence type="ECO:0000259" key="7">
    <source>
        <dbReference type="Pfam" id="PF10433"/>
    </source>
</evidence>
<proteinExistence type="inferred from homology"/>
<feature type="domain" description="RSE1/DDB1/CPSF1 second beta-propeller" evidence="8">
    <location>
        <begin position="437"/>
        <end position="742"/>
    </location>
</feature>
<evidence type="ECO:0000256" key="4">
    <source>
        <dbReference type="ARBA" id="ARBA00023242"/>
    </source>
</evidence>
<evidence type="ECO:0000256" key="3">
    <source>
        <dbReference type="ARBA" id="ARBA00014577"/>
    </source>
</evidence>
<dbReference type="SUPFAM" id="SSF50998">
    <property type="entry name" value="Quinoprotein alcohol dehydrogenase-like"/>
    <property type="match status" value="1"/>
</dbReference>
<dbReference type="Gene3D" id="2.130.10.10">
    <property type="entry name" value="YVTN repeat-like/Quinoprotein amine dehydrogenase"/>
    <property type="match status" value="3"/>
</dbReference>
<feature type="region of interest" description="Disordered" evidence="5">
    <location>
        <begin position="246"/>
        <end position="265"/>
    </location>
</feature>